<reference evidence="2" key="1">
    <citation type="journal article" date="2014" name="Proc. Natl. Acad. Sci. U.S.A.">
        <title>Extensive sampling of basidiomycete genomes demonstrates inadequacy of the white-rot/brown-rot paradigm for wood decay fungi.</title>
        <authorList>
            <person name="Riley R."/>
            <person name="Salamov A.A."/>
            <person name="Brown D.W."/>
            <person name="Nagy L.G."/>
            <person name="Floudas D."/>
            <person name="Held B.W."/>
            <person name="Levasseur A."/>
            <person name="Lombard V."/>
            <person name="Morin E."/>
            <person name="Otillar R."/>
            <person name="Lindquist E.A."/>
            <person name="Sun H."/>
            <person name="LaButti K.M."/>
            <person name="Schmutz J."/>
            <person name="Jabbour D."/>
            <person name="Luo H."/>
            <person name="Baker S.E."/>
            <person name="Pisabarro A.G."/>
            <person name="Walton J.D."/>
            <person name="Blanchette R.A."/>
            <person name="Henrissat B."/>
            <person name="Martin F."/>
            <person name="Cullen D."/>
            <person name="Hibbett D.S."/>
            <person name="Grigoriev I.V."/>
        </authorList>
    </citation>
    <scope>NUCLEOTIDE SEQUENCE [LARGE SCALE GENOMIC DNA]</scope>
    <source>
        <strain evidence="2">MUCL 33604</strain>
    </source>
</reference>
<keyword evidence="2" id="KW-1185">Reference proteome</keyword>
<dbReference type="InParanoid" id="A0A067PZJ1"/>
<gene>
    <name evidence="1" type="ORF">JAAARDRAFT_57220</name>
</gene>
<dbReference type="AlphaFoldDB" id="A0A067PZJ1"/>
<proteinExistence type="predicted"/>
<evidence type="ECO:0000313" key="2">
    <source>
        <dbReference type="Proteomes" id="UP000027265"/>
    </source>
</evidence>
<dbReference type="HOGENOM" id="CLU_2333892_0_0_1"/>
<accession>A0A067PZJ1</accession>
<organism evidence="1 2">
    <name type="scientific">Jaapia argillacea MUCL 33604</name>
    <dbReference type="NCBI Taxonomy" id="933084"/>
    <lineage>
        <taxon>Eukaryota</taxon>
        <taxon>Fungi</taxon>
        <taxon>Dikarya</taxon>
        <taxon>Basidiomycota</taxon>
        <taxon>Agaricomycotina</taxon>
        <taxon>Agaricomycetes</taxon>
        <taxon>Agaricomycetidae</taxon>
        <taxon>Jaapiales</taxon>
        <taxon>Jaapiaceae</taxon>
        <taxon>Jaapia</taxon>
    </lineage>
</organism>
<dbReference type="Proteomes" id="UP000027265">
    <property type="component" value="Unassembled WGS sequence"/>
</dbReference>
<dbReference type="EMBL" id="KL197716">
    <property type="protein sequence ID" value="KDQ59300.1"/>
    <property type="molecule type" value="Genomic_DNA"/>
</dbReference>
<protein>
    <submittedName>
        <fullName evidence="1">Uncharacterized protein</fullName>
    </submittedName>
</protein>
<sequence>MERLPAIFVLRVGTSTGPSTNDEHGTGHGTACVPSPAVTHLTGVKTCPSGNFGTYLPAPGSTGTKLRRDIMRLIPAERMNAMFVHQYAPACQASIFLS</sequence>
<name>A0A067PZJ1_9AGAM</name>
<evidence type="ECO:0000313" key="1">
    <source>
        <dbReference type="EMBL" id="KDQ59300.1"/>
    </source>
</evidence>